<accession>A0AAE1CL13</accession>
<dbReference type="EMBL" id="JAWDGP010007770">
    <property type="protein sequence ID" value="KAK3705506.1"/>
    <property type="molecule type" value="Genomic_DNA"/>
</dbReference>
<evidence type="ECO:0000313" key="1">
    <source>
        <dbReference type="EMBL" id="KAK3705506.1"/>
    </source>
</evidence>
<organism evidence="1 2">
    <name type="scientific">Elysia crispata</name>
    <name type="common">lettuce slug</name>
    <dbReference type="NCBI Taxonomy" id="231223"/>
    <lineage>
        <taxon>Eukaryota</taxon>
        <taxon>Metazoa</taxon>
        <taxon>Spiralia</taxon>
        <taxon>Lophotrochozoa</taxon>
        <taxon>Mollusca</taxon>
        <taxon>Gastropoda</taxon>
        <taxon>Heterobranchia</taxon>
        <taxon>Euthyneura</taxon>
        <taxon>Panpulmonata</taxon>
        <taxon>Sacoglossa</taxon>
        <taxon>Placobranchoidea</taxon>
        <taxon>Plakobranchidae</taxon>
        <taxon>Elysia</taxon>
    </lineage>
</organism>
<evidence type="ECO:0000313" key="2">
    <source>
        <dbReference type="Proteomes" id="UP001283361"/>
    </source>
</evidence>
<protein>
    <submittedName>
        <fullName evidence="1">Uncharacterized protein</fullName>
    </submittedName>
</protein>
<name>A0AAE1CL13_9GAST</name>
<dbReference type="Proteomes" id="UP001283361">
    <property type="component" value="Unassembled WGS sequence"/>
</dbReference>
<reference evidence="1" key="1">
    <citation type="journal article" date="2023" name="G3 (Bethesda)">
        <title>A reference genome for the long-term kleptoplast-retaining sea slug Elysia crispata morphotype clarki.</title>
        <authorList>
            <person name="Eastman K.E."/>
            <person name="Pendleton A.L."/>
            <person name="Shaikh M.A."/>
            <person name="Suttiyut T."/>
            <person name="Ogas R."/>
            <person name="Tomko P."/>
            <person name="Gavelis G."/>
            <person name="Widhalm J.R."/>
            <person name="Wisecaver J.H."/>
        </authorList>
    </citation>
    <scope>NUCLEOTIDE SEQUENCE</scope>
    <source>
        <strain evidence="1">ECLA1</strain>
    </source>
</reference>
<sequence>MGWKNRLKSRRECLESRLAGHALPARDLLGKGLKPSASRVSEDSFGSINVITNRFKCLWSSVVMNLTSSELGSWQDGVTRGYVQKY</sequence>
<comment type="caution">
    <text evidence="1">The sequence shown here is derived from an EMBL/GenBank/DDBJ whole genome shotgun (WGS) entry which is preliminary data.</text>
</comment>
<gene>
    <name evidence="1" type="ORF">RRG08_041380</name>
</gene>
<keyword evidence="2" id="KW-1185">Reference proteome</keyword>
<proteinExistence type="predicted"/>
<dbReference type="AlphaFoldDB" id="A0AAE1CL13"/>